<comment type="caution">
    <text evidence="2">The sequence shown here is derived from an EMBL/GenBank/DDBJ whole genome shotgun (WGS) entry which is preliminary data.</text>
</comment>
<organism evidence="2 3">
    <name type="scientific">Arenibacter echinorum</name>
    <dbReference type="NCBI Taxonomy" id="440515"/>
    <lineage>
        <taxon>Bacteria</taxon>
        <taxon>Pseudomonadati</taxon>
        <taxon>Bacteroidota</taxon>
        <taxon>Flavobacteriia</taxon>
        <taxon>Flavobacteriales</taxon>
        <taxon>Flavobacteriaceae</taxon>
        <taxon>Arenibacter</taxon>
    </lineage>
</organism>
<dbReference type="InterPro" id="IPR000595">
    <property type="entry name" value="cNMP-bd_dom"/>
</dbReference>
<dbReference type="Gene3D" id="2.60.120.10">
    <property type="entry name" value="Jelly Rolls"/>
    <property type="match status" value="1"/>
</dbReference>
<dbReference type="RefSeq" id="WP_111624572.1">
    <property type="nucleotide sequence ID" value="NZ_QLLN01000006.1"/>
</dbReference>
<dbReference type="OrthoDB" id="1092431at2"/>
<evidence type="ECO:0000313" key="3">
    <source>
        <dbReference type="Proteomes" id="UP000249696"/>
    </source>
</evidence>
<keyword evidence="3" id="KW-1185">Reference proteome</keyword>
<dbReference type="PROSITE" id="PS50042">
    <property type="entry name" value="CNMP_BINDING_3"/>
    <property type="match status" value="1"/>
</dbReference>
<dbReference type="EMBL" id="QLLN01000006">
    <property type="protein sequence ID" value="RAJ08968.1"/>
    <property type="molecule type" value="Genomic_DNA"/>
</dbReference>
<dbReference type="Pfam" id="PF00027">
    <property type="entry name" value="cNMP_binding"/>
    <property type="match status" value="1"/>
</dbReference>
<proteinExistence type="predicted"/>
<sequence length="192" mass="21982">MENTLVEMMSGFIDLNNDEKQGILEAFPIRTYTKGTSLLKQGQIAKDAFVVIKGCIREYSIDDGEEITSEFYTEFQSAVNFDSMTNNKPSKCYFTCTEDTTVAIMNAEKETALYKRFPRFGEVCRVEMEKILGASQEKLTDFKKSTPKGRYLNLLKERPDLINRVPQYQIASYLGIKSETLSRIRSRIATMD</sequence>
<dbReference type="InterPro" id="IPR014710">
    <property type="entry name" value="RmlC-like_jellyroll"/>
</dbReference>
<name>A0A327QYX2_9FLAO</name>
<dbReference type="InterPro" id="IPR018490">
    <property type="entry name" value="cNMP-bd_dom_sf"/>
</dbReference>
<evidence type="ECO:0000259" key="1">
    <source>
        <dbReference type="PROSITE" id="PS50042"/>
    </source>
</evidence>
<dbReference type="AlphaFoldDB" id="A0A327QYX2"/>
<accession>A0A327QYX2</accession>
<evidence type="ECO:0000313" key="2">
    <source>
        <dbReference type="EMBL" id="RAJ08968.1"/>
    </source>
</evidence>
<dbReference type="SUPFAM" id="SSF51206">
    <property type="entry name" value="cAMP-binding domain-like"/>
    <property type="match status" value="1"/>
</dbReference>
<feature type="domain" description="Cyclic nucleotide-binding" evidence="1">
    <location>
        <begin position="11"/>
        <end position="66"/>
    </location>
</feature>
<dbReference type="CDD" id="cd00038">
    <property type="entry name" value="CAP_ED"/>
    <property type="match status" value="1"/>
</dbReference>
<protein>
    <submittedName>
        <fullName evidence="2">CRP-like cAMP-binding protein</fullName>
    </submittedName>
</protein>
<dbReference type="Proteomes" id="UP000249696">
    <property type="component" value="Unassembled WGS sequence"/>
</dbReference>
<gene>
    <name evidence="2" type="ORF">LV92_03186</name>
</gene>
<reference evidence="2 3" key="1">
    <citation type="submission" date="2018-06" db="EMBL/GenBank/DDBJ databases">
        <title>Genomic Encyclopedia of Archaeal and Bacterial Type Strains, Phase II (KMG-II): from individual species to whole genera.</title>
        <authorList>
            <person name="Goeker M."/>
        </authorList>
    </citation>
    <scope>NUCLEOTIDE SEQUENCE [LARGE SCALE GENOMIC DNA]</scope>
    <source>
        <strain evidence="2 3">DSM 23522</strain>
    </source>
</reference>